<evidence type="ECO:0000259" key="2">
    <source>
        <dbReference type="Pfam" id="PF13460"/>
    </source>
</evidence>
<protein>
    <submittedName>
        <fullName evidence="3">NAD(P)-binding protein</fullName>
    </submittedName>
</protein>
<dbReference type="OrthoDB" id="419598at2759"/>
<dbReference type="GeneID" id="54485470"/>
<keyword evidence="4" id="KW-1185">Reference proteome</keyword>
<accession>A0A6A6W292</accession>
<dbReference type="AlphaFoldDB" id="A0A6A6W292"/>
<dbReference type="PANTHER" id="PTHR43355:SF2">
    <property type="entry name" value="FLAVIN REDUCTASE (NADPH)"/>
    <property type="match status" value="1"/>
</dbReference>
<dbReference type="PANTHER" id="PTHR43355">
    <property type="entry name" value="FLAVIN REDUCTASE (NADPH)"/>
    <property type="match status" value="1"/>
</dbReference>
<proteinExistence type="inferred from homology"/>
<evidence type="ECO:0000256" key="1">
    <source>
        <dbReference type="ARBA" id="ARBA00038376"/>
    </source>
</evidence>
<organism evidence="3 4">
    <name type="scientific">Pseudovirgaria hyperparasitica</name>
    <dbReference type="NCBI Taxonomy" id="470096"/>
    <lineage>
        <taxon>Eukaryota</taxon>
        <taxon>Fungi</taxon>
        <taxon>Dikarya</taxon>
        <taxon>Ascomycota</taxon>
        <taxon>Pezizomycotina</taxon>
        <taxon>Dothideomycetes</taxon>
        <taxon>Dothideomycetes incertae sedis</taxon>
        <taxon>Acrospermales</taxon>
        <taxon>Acrospermaceae</taxon>
        <taxon>Pseudovirgaria</taxon>
    </lineage>
</organism>
<dbReference type="SUPFAM" id="SSF51735">
    <property type="entry name" value="NAD(P)-binding Rossmann-fold domains"/>
    <property type="match status" value="1"/>
</dbReference>
<dbReference type="InterPro" id="IPR016040">
    <property type="entry name" value="NAD(P)-bd_dom"/>
</dbReference>
<dbReference type="RefSeq" id="XP_033598680.1">
    <property type="nucleotide sequence ID" value="XM_033744416.1"/>
</dbReference>
<sequence length="254" mass="27863">MDEETKRPRDSSVHILLIGASGSVGKLVLEQALSRGHAVTALVRNPDSLDYVRGKPASENLTVLQGTPLNKDDLQKAISHIKTHPRPAVIVTLNNTAKSAQDPPPPGQCPPHLQYDVHKLLLPLMSQHQINKLVVLQALGVGSSWPNLALPIRLAVKYTSVHFSWDDHADVDRFVKAYGDDNDVQGHIKWVLVRSCMFSNGPAKEAHCYGEDGVGLPWFPSISRASVAKFLLDSCENDVWDNKTPVVANNAPKR</sequence>
<feature type="domain" description="NAD(P)-binding" evidence="2">
    <location>
        <begin position="19"/>
        <end position="237"/>
    </location>
</feature>
<dbReference type="EMBL" id="ML996576">
    <property type="protein sequence ID" value="KAF2756229.1"/>
    <property type="molecule type" value="Genomic_DNA"/>
</dbReference>
<name>A0A6A6W292_9PEZI</name>
<reference evidence="3" key="1">
    <citation type="journal article" date="2020" name="Stud. Mycol.">
        <title>101 Dothideomycetes genomes: a test case for predicting lifestyles and emergence of pathogens.</title>
        <authorList>
            <person name="Haridas S."/>
            <person name="Albert R."/>
            <person name="Binder M."/>
            <person name="Bloem J."/>
            <person name="Labutti K."/>
            <person name="Salamov A."/>
            <person name="Andreopoulos B."/>
            <person name="Baker S."/>
            <person name="Barry K."/>
            <person name="Bills G."/>
            <person name="Bluhm B."/>
            <person name="Cannon C."/>
            <person name="Castanera R."/>
            <person name="Culley D."/>
            <person name="Daum C."/>
            <person name="Ezra D."/>
            <person name="Gonzalez J."/>
            <person name="Henrissat B."/>
            <person name="Kuo A."/>
            <person name="Liang C."/>
            <person name="Lipzen A."/>
            <person name="Lutzoni F."/>
            <person name="Magnuson J."/>
            <person name="Mondo S."/>
            <person name="Nolan M."/>
            <person name="Ohm R."/>
            <person name="Pangilinan J."/>
            <person name="Park H.-J."/>
            <person name="Ramirez L."/>
            <person name="Alfaro M."/>
            <person name="Sun H."/>
            <person name="Tritt A."/>
            <person name="Yoshinaga Y."/>
            <person name="Zwiers L.-H."/>
            <person name="Turgeon B."/>
            <person name="Goodwin S."/>
            <person name="Spatafora J."/>
            <person name="Crous P."/>
            <person name="Grigoriev I."/>
        </authorList>
    </citation>
    <scope>NUCLEOTIDE SEQUENCE</scope>
    <source>
        <strain evidence="3">CBS 121739</strain>
    </source>
</reference>
<dbReference type="GO" id="GO:0042602">
    <property type="term" value="F:riboflavin reductase (NADPH) activity"/>
    <property type="evidence" value="ECO:0007669"/>
    <property type="project" value="TreeGrafter"/>
</dbReference>
<evidence type="ECO:0000313" key="3">
    <source>
        <dbReference type="EMBL" id="KAF2756229.1"/>
    </source>
</evidence>
<dbReference type="Pfam" id="PF13460">
    <property type="entry name" value="NAD_binding_10"/>
    <property type="match status" value="1"/>
</dbReference>
<dbReference type="Gene3D" id="3.40.50.720">
    <property type="entry name" value="NAD(P)-binding Rossmann-like Domain"/>
    <property type="match status" value="1"/>
</dbReference>
<gene>
    <name evidence="3" type="ORF">EJ05DRAFT_478241</name>
</gene>
<dbReference type="InterPro" id="IPR051606">
    <property type="entry name" value="Polyketide_Oxido-like"/>
</dbReference>
<comment type="similarity">
    <text evidence="1">Belongs to the avfA family.</text>
</comment>
<evidence type="ECO:0000313" key="4">
    <source>
        <dbReference type="Proteomes" id="UP000799437"/>
    </source>
</evidence>
<dbReference type="Proteomes" id="UP000799437">
    <property type="component" value="Unassembled WGS sequence"/>
</dbReference>
<dbReference type="InterPro" id="IPR036291">
    <property type="entry name" value="NAD(P)-bd_dom_sf"/>
</dbReference>
<dbReference type="GO" id="GO:0004074">
    <property type="term" value="F:biliverdin reductase [NAD(P)H] activity"/>
    <property type="evidence" value="ECO:0007669"/>
    <property type="project" value="TreeGrafter"/>
</dbReference>